<dbReference type="InterPro" id="IPR001128">
    <property type="entry name" value="Cyt_P450"/>
</dbReference>
<evidence type="ECO:0000256" key="3">
    <source>
        <dbReference type="ARBA" id="ARBA00022617"/>
    </source>
</evidence>
<dbReference type="GO" id="GO:0020037">
    <property type="term" value="F:heme binding"/>
    <property type="evidence" value="ECO:0007669"/>
    <property type="project" value="InterPro"/>
</dbReference>
<keyword evidence="7 8" id="KW-0503">Monooxygenase</keyword>
<dbReference type="GeneID" id="83627867"/>
<evidence type="ECO:0000313" key="10">
    <source>
        <dbReference type="EMBL" id="GLD31372.1"/>
    </source>
</evidence>
<dbReference type="PROSITE" id="PS00086">
    <property type="entry name" value="CYTOCHROME_P450"/>
    <property type="match status" value="1"/>
</dbReference>
<gene>
    <name evidence="10" type="ORF">Mkiyose1413_32550</name>
    <name evidence="9" type="ORF">SRL2020028_13920</name>
</gene>
<dbReference type="InterPro" id="IPR002397">
    <property type="entry name" value="Cyt_P450_B"/>
</dbReference>
<keyword evidence="6 8" id="KW-0408">Iron</keyword>
<name>A0A9P3QA19_9MYCO</name>
<dbReference type="PANTHER" id="PTHR46696">
    <property type="entry name" value="P450, PUTATIVE (EUROFUNG)-RELATED"/>
    <property type="match status" value="1"/>
</dbReference>
<dbReference type="FunFam" id="1.10.630.10:FF:000018">
    <property type="entry name" value="Cytochrome P450 monooxygenase"/>
    <property type="match status" value="1"/>
</dbReference>
<comment type="cofactor">
    <cofactor evidence="1">
        <name>heme</name>
        <dbReference type="ChEBI" id="CHEBI:30413"/>
    </cofactor>
</comment>
<dbReference type="EMBL" id="BRXE01000009">
    <property type="protein sequence ID" value="GLB82136.1"/>
    <property type="molecule type" value="Genomic_DNA"/>
</dbReference>
<dbReference type="GO" id="GO:0016705">
    <property type="term" value="F:oxidoreductase activity, acting on paired donors, with incorporation or reduction of molecular oxygen"/>
    <property type="evidence" value="ECO:0007669"/>
    <property type="project" value="InterPro"/>
</dbReference>
<evidence type="ECO:0000256" key="5">
    <source>
        <dbReference type="ARBA" id="ARBA00023002"/>
    </source>
</evidence>
<dbReference type="InterPro" id="IPR017972">
    <property type="entry name" value="Cyt_P450_CS"/>
</dbReference>
<evidence type="ECO:0000256" key="2">
    <source>
        <dbReference type="ARBA" id="ARBA00010617"/>
    </source>
</evidence>
<accession>A0A9P3QA19</accession>
<dbReference type="PRINTS" id="PR00359">
    <property type="entry name" value="BP450"/>
</dbReference>
<dbReference type="EMBL" id="BRZI01000024">
    <property type="protein sequence ID" value="GLD31372.1"/>
    <property type="molecule type" value="Genomic_DNA"/>
</dbReference>
<comment type="caution">
    <text evidence="10">The sequence shown here is derived from an EMBL/GenBank/DDBJ whole genome shotgun (WGS) entry which is preliminary data.</text>
</comment>
<comment type="similarity">
    <text evidence="2 8">Belongs to the cytochrome P450 family.</text>
</comment>
<keyword evidence="5 8" id="KW-0560">Oxidoreductase</keyword>
<dbReference type="Gene3D" id="1.10.630.10">
    <property type="entry name" value="Cytochrome P450"/>
    <property type="match status" value="1"/>
</dbReference>
<keyword evidence="4 8" id="KW-0479">Metal-binding</keyword>
<dbReference type="InterPro" id="IPR036396">
    <property type="entry name" value="Cyt_P450_sf"/>
</dbReference>
<dbReference type="Pfam" id="PF00067">
    <property type="entry name" value="p450"/>
    <property type="match status" value="2"/>
</dbReference>
<sequence length="411" mass="44579">MTTTTALDCPTIAYHHLTDPADAHRVIAAARAQSPIAIGPYGPEVLTYELVRTVLRDDRFVTADGLGLGTFGITSGPLWERAVRNILGMDGVEHHRLRRLVSKAFSPRAAERLRSLSVEIVTGLIDDIEDGHCDVVADIARPYPTPIISALLGAPPEDWQLFSAWTEDIKKVFEPTVAEDAPRILAAWNALDAYLKDLIATRRNSLTDDLVSDLIRAEDDGDRLTRDELLMLCGTLLGAGTDTTRNQLAAAVQTLAAHPDQWAMVARQPESAADAVHELIRYSPIIFGVIRQAAEDIELGGLPIPAGTLVVANTASANRDPAAHHDPDELDITRRNPAAILSFGGGVHYCLGAHLARLELTEALRVITARMPNPRLAGSGRWPGMAGITGPLSLPLEFDRCIQWGHDLDRS</sequence>
<dbReference type="PANTHER" id="PTHR46696:SF1">
    <property type="entry name" value="CYTOCHROME P450 YJIB-RELATED"/>
    <property type="match status" value="1"/>
</dbReference>
<dbReference type="Proteomes" id="UP001165663">
    <property type="component" value="Unassembled WGS sequence"/>
</dbReference>
<evidence type="ECO:0000256" key="7">
    <source>
        <dbReference type="ARBA" id="ARBA00023033"/>
    </source>
</evidence>
<evidence type="ECO:0000256" key="6">
    <source>
        <dbReference type="ARBA" id="ARBA00023004"/>
    </source>
</evidence>
<dbReference type="PRINTS" id="PR00385">
    <property type="entry name" value="P450"/>
</dbReference>
<keyword evidence="11" id="KW-1185">Reference proteome</keyword>
<evidence type="ECO:0000313" key="11">
    <source>
        <dbReference type="Proteomes" id="UP001064782"/>
    </source>
</evidence>
<proteinExistence type="inferred from homology"/>
<evidence type="ECO:0000256" key="1">
    <source>
        <dbReference type="ARBA" id="ARBA00001971"/>
    </source>
</evidence>
<dbReference type="Proteomes" id="UP001064782">
    <property type="component" value="Unassembled WGS sequence"/>
</dbReference>
<evidence type="ECO:0000313" key="9">
    <source>
        <dbReference type="EMBL" id="GLB82136.1"/>
    </source>
</evidence>
<dbReference type="SUPFAM" id="SSF48264">
    <property type="entry name" value="Cytochrome P450"/>
    <property type="match status" value="1"/>
</dbReference>
<keyword evidence="3 8" id="KW-0349">Heme</keyword>
<dbReference type="RefSeq" id="WP_238304997.1">
    <property type="nucleotide sequence ID" value="NZ_BRXE01000009.1"/>
</dbReference>
<dbReference type="AlphaFoldDB" id="A0A9P3QA19"/>
<protein>
    <submittedName>
        <fullName evidence="10">Cytochrome P450 hydroxylase</fullName>
    </submittedName>
</protein>
<evidence type="ECO:0000256" key="4">
    <source>
        <dbReference type="ARBA" id="ARBA00022723"/>
    </source>
</evidence>
<dbReference type="GO" id="GO:0004497">
    <property type="term" value="F:monooxygenase activity"/>
    <property type="evidence" value="ECO:0007669"/>
    <property type="project" value="UniProtKB-KW"/>
</dbReference>
<reference evidence="10" key="1">
    <citation type="submission" date="2022-08" db="EMBL/GenBank/DDBJ databases">
        <title>Mycobacterium kiyosense sp. nov., scotochromogenic slow-glowing species isolated from respiratory specimens.</title>
        <authorList>
            <person name="Fukano H."/>
            <person name="Kazumi Y."/>
            <person name="Sakagami N."/>
            <person name="Ato M."/>
            <person name="Mitarai S."/>
            <person name="Hoshino Y."/>
        </authorList>
    </citation>
    <scope>NUCLEOTIDE SEQUENCE</scope>
    <source>
        <strain evidence="10">1413</strain>
        <strain evidence="9">SRL2020-028</strain>
    </source>
</reference>
<dbReference type="GO" id="GO:0005506">
    <property type="term" value="F:iron ion binding"/>
    <property type="evidence" value="ECO:0007669"/>
    <property type="project" value="InterPro"/>
</dbReference>
<organism evidence="10 11">
    <name type="scientific">Mycobacterium kiyosense</name>
    <dbReference type="NCBI Taxonomy" id="2871094"/>
    <lineage>
        <taxon>Bacteria</taxon>
        <taxon>Bacillati</taxon>
        <taxon>Actinomycetota</taxon>
        <taxon>Actinomycetes</taxon>
        <taxon>Mycobacteriales</taxon>
        <taxon>Mycobacteriaceae</taxon>
        <taxon>Mycobacterium</taxon>
    </lineage>
</organism>
<evidence type="ECO:0000256" key="8">
    <source>
        <dbReference type="RuleBase" id="RU000461"/>
    </source>
</evidence>